<evidence type="ECO:0000313" key="3">
    <source>
        <dbReference type="Proteomes" id="UP000198614"/>
    </source>
</evidence>
<sequence length="756" mass="82928">MLDYKTLLHADFTELSEAVTKWRKLPEKFKKVHTQYTSTVEKDLEGSDWKGEGASAALKKVRVVGNEITAAADEAQDVYKLLDDAHEVFTASQKKLKNLKHDIESDKYLSIKSDGEVYFDPPGDTPTEHIAALKKGYQETLQAYRSSIRATLDTAQEADETLHWALSQDYNGRSRGFNSKEYSSIADAKKGREQADKDLKELEKLVGEKGKLGLASAYGSLDPATLRQINSLMSRHEGDPYFAEKFATHLGGKGTLELWTRIADRVQTGDEQTKASAAIQKSLSFTLATASHSDSPAMKRWKQDVIAEGGKQVNYLDRGRGVLQNGPYGFQVMSSLMRYGNYDTDFLDDYGKKLIGFEKSHKDEKPNDLWRADGDSAPYLNFGSGSDQGVDPMAGYMEALGHNPEAATGLFYSKAWDNDSKMDPELEYLLNDRTWPDGNPFAKEHRGFGYDELGHALEAATLGKPYDATDAVIHRDGRTANVMEQVVKHVSKNIDFVDGKPGTGDSLARMGAGYMDDLNWSTIDEGGRGSVEGRDDLYNHHGSGHLNLTQSTASHFLYNVAQGKSGYEILSSAQQAFTLNALEAHGDNPDAAHKVLNNGGYVHGILDEARISHLDKQYGDATEKINDELGESAGWKKFGISQGIGVATGLVLLPVGGPGVSTAVAFGVPTLVEGAVGAVENHWGNEIDQETKEKEADLSDKNRMTATRWSDLGQLRAVTPALLHVREYGGEDYTESVLNAYDRGANVQNRTDGVSR</sequence>
<dbReference type="EMBL" id="FNAX01000032">
    <property type="protein sequence ID" value="SDG83948.1"/>
    <property type="molecule type" value="Genomic_DNA"/>
</dbReference>
<organism evidence="1 3">
    <name type="scientific">Streptomyces griseoaurantiacus</name>
    <dbReference type="NCBI Taxonomy" id="68213"/>
    <lineage>
        <taxon>Bacteria</taxon>
        <taxon>Bacillati</taxon>
        <taxon>Actinomycetota</taxon>
        <taxon>Actinomycetes</taxon>
        <taxon>Kitasatosporales</taxon>
        <taxon>Streptomycetaceae</taxon>
        <taxon>Streptomyces</taxon>
        <taxon>Streptomyces aurantiacus group</taxon>
    </lineage>
</organism>
<dbReference type="Proteomes" id="UP001432161">
    <property type="component" value="Chromosome"/>
</dbReference>
<protein>
    <submittedName>
        <fullName evidence="1">Uncharacterized protein</fullName>
    </submittedName>
</protein>
<reference evidence="2" key="2">
    <citation type="submission" date="2022-10" db="EMBL/GenBank/DDBJ databases">
        <title>The complete genomes of actinobacterial strains from the NBC collection.</title>
        <authorList>
            <person name="Joergensen T.S."/>
            <person name="Alvarez Arevalo M."/>
            <person name="Sterndorff E.B."/>
            <person name="Faurdal D."/>
            <person name="Vuksanovic O."/>
            <person name="Mourched A.-S."/>
            <person name="Charusanti P."/>
            <person name="Shaw S."/>
            <person name="Blin K."/>
            <person name="Weber T."/>
        </authorList>
    </citation>
    <scope>NUCLEOTIDE SEQUENCE</scope>
    <source>
        <strain evidence="2">NBC_00489</strain>
    </source>
</reference>
<dbReference type="EMBL" id="CP108330">
    <property type="protein sequence ID" value="WUR37129.1"/>
    <property type="molecule type" value="Genomic_DNA"/>
</dbReference>
<dbReference type="AlphaFoldDB" id="A0A1G7XIB6"/>
<dbReference type="Proteomes" id="UP000198614">
    <property type="component" value="Unassembled WGS sequence"/>
</dbReference>
<evidence type="ECO:0000313" key="2">
    <source>
        <dbReference type="EMBL" id="WUR37129.1"/>
    </source>
</evidence>
<dbReference type="OrthoDB" id="3846417at2"/>
<accession>A0A1G7XIB6</accession>
<reference evidence="1 3" key="1">
    <citation type="submission" date="2016-10" db="EMBL/GenBank/DDBJ databases">
        <authorList>
            <person name="de Groot N.N."/>
        </authorList>
    </citation>
    <scope>NUCLEOTIDE SEQUENCE [LARGE SCALE GENOMIC DNA]</scope>
    <source>
        <strain evidence="1 3">CGMCC 4.1859</strain>
    </source>
</reference>
<keyword evidence="4" id="KW-1185">Reference proteome</keyword>
<gene>
    <name evidence="2" type="ORF">OHN36_08000</name>
    <name evidence="1" type="ORF">SAMN05216260_13218</name>
</gene>
<evidence type="ECO:0000313" key="1">
    <source>
        <dbReference type="EMBL" id="SDG83948.1"/>
    </source>
</evidence>
<proteinExistence type="predicted"/>
<name>A0A1G7XIB6_9ACTN</name>
<evidence type="ECO:0000313" key="4">
    <source>
        <dbReference type="Proteomes" id="UP001432161"/>
    </source>
</evidence>